<comment type="caution">
    <text evidence="2">The sequence shown here is derived from an EMBL/GenBank/DDBJ whole genome shotgun (WGS) entry which is preliminary data.</text>
</comment>
<dbReference type="EMBL" id="NEVQ01000001">
    <property type="protein sequence ID" value="OZI67730.1"/>
    <property type="molecule type" value="Genomic_DNA"/>
</dbReference>
<dbReference type="RefSeq" id="WP_094819487.1">
    <property type="nucleotide sequence ID" value="NZ_NEVO01000001.1"/>
</dbReference>
<organism evidence="2 3">
    <name type="scientific">Bordetella genomosp. 4</name>
    <dbReference type="NCBI Taxonomy" id="463044"/>
    <lineage>
        <taxon>Bacteria</taxon>
        <taxon>Pseudomonadati</taxon>
        <taxon>Pseudomonadota</taxon>
        <taxon>Betaproteobacteria</taxon>
        <taxon>Burkholderiales</taxon>
        <taxon>Alcaligenaceae</taxon>
        <taxon>Bordetella</taxon>
    </lineage>
</organism>
<keyword evidence="1" id="KW-0812">Transmembrane</keyword>
<evidence type="ECO:0000313" key="3">
    <source>
        <dbReference type="Proteomes" id="UP000216885"/>
    </source>
</evidence>
<keyword evidence="1" id="KW-1133">Transmembrane helix</keyword>
<proteinExistence type="predicted"/>
<reference evidence="2 3" key="1">
    <citation type="submission" date="2017-05" db="EMBL/GenBank/DDBJ databases">
        <title>Complete and WGS of Bordetella genogroups.</title>
        <authorList>
            <person name="Spilker T."/>
            <person name="LiPuma J."/>
        </authorList>
    </citation>
    <scope>NUCLEOTIDE SEQUENCE [LARGE SCALE GENOMIC DNA]</scope>
    <source>
        <strain evidence="2 3">AU9919</strain>
    </source>
</reference>
<dbReference type="OrthoDB" id="8657357at2"/>
<evidence type="ECO:0000256" key="1">
    <source>
        <dbReference type="SAM" id="Phobius"/>
    </source>
</evidence>
<sequence length="74" mass="8087">MTHDIRDASRRKLNFLQTLKAVLWGMFGVRRGAGYQEDAGKLNPVHLIVAGVLAGVIFVLVLVAIVRWAVASLS</sequence>
<keyword evidence="1" id="KW-0472">Membrane</keyword>
<evidence type="ECO:0000313" key="2">
    <source>
        <dbReference type="EMBL" id="OZI67730.1"/>
    </source>
</evidence>
<name>A0A261V2H2_9BORD</name>
<dbReference type="Proteomes" id="UP000216885">
    <property type="component" value="Unassembled WGS sequence"/>
</dbReference>
<dbReference type="Pfam" id="PF11174">
    <property type="entry name" value="DUF2970"/>
    <property type="match status" value="1"/>
</dbReference>
<dbReference type="InterPro" id="IPR021344">
    <property type="entry name" value="DUF2970"/>
</dbReference>
<keyword evidence="3" id="KW-1185">Reference proteome</keyword>
<protein>
    <recommendedName>
        <fullName evidence="4">DUF2970 domain-containing protein</fullName>
    </recommendedName>
</protein>
<gene>
    <name evidence="2" type="ORF">CAL20_01425</name>
</gene>
<accession>A0A261V2H2</accession>
<dbReference type="AlphaFoldDB" id="A0A261V2H2"/>
<feature type="transmembrane region" description="Helical" evidence="1">
    <location>
        <begin position="12"/>
        <end position="33"/>
    </location>
</feature>
<feature type="transmembrane region" description="Helical" evidence="1">
    <location>
        <begin position="45"/>
        <end position="70"/>
    </location>
</feature>
<evidence type="ECO:0008006" key="4">
    <source>
        <dbReference type="Google" id="ProtNLM"/>
    </source>
</evidence>